<evidence type="ECO:0000259" key="22">
    <source>
        <dbReference type="PROSITE" id="PS50089"/>
    </source>
</evidence>
<keyword evidence="15" id="KW-0539">Nucleus</keyword>
<dbReference type="InterPro" id="IPR013083">
    <property type="entry name" value="Znf_RING/FYVE/PHD"/>
</dbReference>
<evidence type="ECO:0000313" key="24">
    <source>
        <dbReference type="Proteomes" id="UP000523279"/>
    </source>
</evidence>
<feature type="region of interest" description="Disordered" evidence="21">
    <location>
        <begin position="1"/>
        <end position="60"/>
    </location>
</feature>
<keyword evidence="13" id="KW-0832">Ubl conjugation</keyword>
<feature type="non-terminal residue" evidence="23">
    <location>
        <position position="1"/>
    </location>
</feature>
<dbReference type="EMBL" id="VWZP01001339">
    <property type="protein sequence ID" value="NXH38924.1"/>
    <property type="molecule type" value="Genomic_DNA"/>
</dbReference>
<organism evidence="23 24">
    <name type="scientific">Dicaeum eximium</name>
    <dbReference type="NCBI Taxonomy" id="667154"/>
    <lineage>
        <taxon>Eukaryota</taxon>
        <taxon>Metazoa</taxon>
        <taxon>Chordata</taxon>
        <taxon>Craniata</taxon>
        <taxon>Vertebrata</taxon>
        <taxon>Euteleostomi</taxon>
        <taxon>Archelosauria</taxon>
        <taxon>Archosauria</taxon>
        <taxon>Dinosauria</taxon>
        <taxon>Saurischia</taxon>
        <taxon>Theropoda</taxon>
        <taxon>Coelurosauria</taxon>
        <taxon>Aves</taxon>
        <taxon>Neognathae</taxon>
        <taxon>Neoaves</taxon>
        <taxon>Telluraves</taxon>
        <taxon>Australaves</taxon>
        <taxon>Passeriformes</taxon>
        <taxon>Passeroidea</taxon>
        <taxon>Dicaeidae</taxon>
        <taxon>Dicaeum</taxon>
    </lineage>
</organism>
<name>A0A7K9JNG0_9PASE</name>
<evidence type="ECO:0000256" key="12">
    <source>
        <dbReference type="ARBA" id="ARBA00022833"/>
    </source>
</evidence>
<keyword evidence="11" id="KW-0833">Ubl conjugation pathway</keyword>
<keyword evidence="24" id="KW-1185">Reference proteome</keyword>
<dbReference type="GO" id="GO:0000151">
    <property type="term" value="C:ubiquitin ligase complex"/>
    <property type="evidence" value="ECO:0007669"/>
    <property type="project" value="TreeGrafter"/>
</dbReference>
<comment type="subunit">
    <text evidence="18">Interacts (when phosphorylated) with 14-3-3. Interacts with the E3 ubiquitin-ligases NEDD4, ITCH, SMURF2 and WWP1. Also interacts with the E2 ubiquitin-conjugating enzymes UBE2D1 and UBE2N, but neither with CDC34, nor with UBE2L3. Interacts with ZNF350, EPS15 and STAMBP. After TNF stimulation, interacts with TAX1BP1, TNFAIP3 and RIPK1; these interactions are transient and they are lost after 1 hour of stimulation with TNF. Interacts with GGA1.</text>
</comment>
<evidence type="ECO:0000256" key="8">
    <source>
        <dbReference type="ARBA" id="ARBA00022723"/>
    </source>
</evidence>
<evidence type="ECO:0000256" key="7">
    <source>
        <dbReference type="ARBA" id="ARBA00022707"/>
    </source>
</evidence>
<dbReference type="PROSITE" id="PS50089">
    <property type="entry name" value="ZF_RING_2"/>
    <property type="match status" value="1"/>
</dbReference>
<keyword evidence="8" id="KW-0479">Metal-binding</keyword>
<evidence type="ECO:0000256" key="18">
    <source>
        <dbReference type="ARBA" id="ARBA00066037"/>
    </source>
</evidence>
<evidence type="ECO:0000256" key="21">
    <source>
        <dbReference type="SAM" id="MobiDB-lite"/>
    </source>
</evidence>
<dbReference type="InterPro" id="IPR001841">
    <property type="entry name" value="Znf_RING"/>
</dbReference>
<evidence type="ECO:0000256" key="14">
    <source>
        <dbReference type="ARBA" id="ARBA00023139"/>
    </source>
</evidence>
<evidence type="ECO:0000256" key="16">
    <source>
        <dbReference type="ARBA" id="ARBA00023288"/>
    </source>
</evidence>
<evidence type="ECO:0000256" key="11">
    <source>
        <dbReference type="ARBA" id="ARBA00022786"/>
    </source>
</evidence>
<evidence type="ECO:0000256" key="19">
    <source>
        <dbReference type="ARBA" id="ARBA00072629"/>
    </source>
</evidence>
<feature type="non-terminal residue" evidence="23">
    <location>
        <position position="165"/>
    </location>
</feature>
<dbReference type="AlphaFoldDB" id="A0A7K9JNG0"/>
<dbReference type="GO" id="GO:0061630">
    <property type="term" value="F:ubiquitin protein ligase activity"/>
    <property type="evidence" value="ECO:0007669"/>
    <property type="project" value="TreeGrafter"/>
</dbReference>
<dbReference type="SMART" id="SM00184">
    <property type="entry name" value="RING"/>
    <property type="match status" value="1"/>
</dbReference>
<evidence type="ECO:0000256" key="1">
    <source>
        <dbReference type="ARBA" id="ARBA00004123"/>
    </source>
</evidence>
<evidence type="ECO:0000256" key="4">
    <source>
        <dbReference type="ARBA" id="ARBA00004496"/>
    </source>
</evidence>
<accession>A0A7K9JNG0</accession>
<feature type="domain" description="RING-type" evidence="22">
    <location>
        <begin position="110"/>
        <end position="150"/>
    </location>
</feature>
<dbReference type="GO" id="GO:0005769">
    <property type="term" value="C:early endosome"/>
    <property type="evidence" value="ECO:0007669"/>
    <property type="project" value="UniProtKB-SubCell"/>
</dbReference>
<dbReference type="GO" id="GO:0005634">
    <property type="term" value="C:nucleus"/>
    <property type="evidence" value="ECO:0007669"/>
    <property type="project" value="UniProtKB-SubCell"/>
</dbReference>
<dbReference type="Proteomes" id="UP000523279">
    <property type="component" value="Unassembled WGS sequence"/>
</dbReference>
<dbReference type="PANTHER" id="PTHR46359:SF1">
    <property type="entry name" value="RING FINGER PROTEIN 11"/>
    <property type="match status" value="1"/>
</dbReference>
<comment type="subcellular location">
    <subcellularLocation>
        <location evidence="4">Cytoplasm</location>
    </subcellularLocation>
    <subcellularLocation>
        <location evidence="3">Early endosome</location>
    </subcellularLocation>
    <subcellularLocation>
        <location evidence="1">Nucleus</location>
    </subcellularLocation>
    <subcellularLocation>
        <location evidence="2">Recycling endosome</location>
    </subcellularLocation>
</comment>
<comment type="caution">
    <text evidence="23">The sequence shown here is derived from an EMBL/GenBank/DDBJ whole genome shotgun (WGS) entry which is preliminary data.</text>
</comment>
<evidence type="ECO:0000256" key="5">
    <source>
        <dbReference type="ARBA" id="ARBA00022490"/>
    </source>
</evidence>
<dbReference type="PANTHER" id="PTHR46359">
    <property type="entry name" value="GEO07743P1"/>
    <property type="match status" value="1"/>
</dbReference>
<evidence type="ECO:0000256" key="17">
    <source>
        <dbReference type="ARBA" id="ARBA00055330"/>
    </source>
</evidence>
<sequence length="165" mass="18619">MGNCLKPPPSDDISLLHESQSDRASYGDGAEPDQEPPRRSGAGRPEPLPFRPHQVPVPVYHPTPSQTRLATQLTEEEQIRIAQRIGLIQHLPKGVYDPGRDGSEKKIRECVICMMDFVYGDPIRFLPCMHIYHLDCIDDWLMRSFTCPSCMEPVDAALLSSYETN</sequence>
<dbReference type="GO" id="GO:0055037">
    <property type="term" value="C:recycling endosome"/>
    <property type="evidence" value="ECO:0007669"/>
    <property type="project" value="UniProtKB-SubCell"/>
</dbReference>
<keyword evidence="9" id="KW-0967">Endosome</keyword>
<keyword evidence="7" id="KW-0519">Myristate</keyword>
<dbReference type="InterPro" id="IPR042981">
    <property type="entry name" value="RNF11_RING-H2"/>
</dbReference>
<evidence type="ECO:0000256" key="2">
    <source>
        <dbReference type="ARBA" id="ARBA00004172"/>
    </source>
</evidence>
<evidence type="ECO:0000256" key="10">
    <source>
        <dbReference type="ARBA" id="ARBA00022771"/>
    </source>
</evidence>
<keyword evidence="16" id="KW-0449">Lipoprotein</keyword>
<evidence type="ECO:0000256" key="13">
    <source>
        <dbReference type="ARBA" id="ARBA00022843"/>
    </source>
</evidence>
<proteinExistence type="predicted"/>
<evidence type="ECO:0000313" key="23">
    <source>
        <dbReference type="EMBL" id="NXH38924.1"/>
    </source>
</evidence>
<keyword evidence="10 20" id="KW-0863">Zinc-finger</keyword>
<evidence type="ECO:0000256" key="20">
    <source>
        <dbReference type="PROSITE-ProRule" id="PRU00175"/>
    </source>
</evidence>
<evidence type="ECO:0000256" key="9">
    <source>
        <dbReference type="ARBA" id="ARBA00022753"/>
    </source>
</evidence>
<reference evidence="23 24" key="1">
    <citation type="submission" date="2019-09" db="EMBL/GenBank/DDBJ databases">
        <title>Bird 10,000 Genomes (B10K) Project - Family phase.</title>
        <authorList>
            <person name="Zhang G."/>
        </authorList>
    </citation>
    <scope>NUCLEOTIDE SEQUENCE [LARGE SCALE GENOMIC DNA]</scope>
    <source>
        <strain evidence="23">B10K-DU-001-34</strain>
        <tissue evidence="23">Muscle</tissue>
    </source>
</reference>
<protein>
    <recommendedName>
        <fullName evidence="19">RING finger protein 11</fullName>
    </recommendedName>
</protein>
<dbReference type="Pfam" id="PF13639">
    <property type="entry name" value="zf-RING_2"/>
    <property type="match status" value="1"/>
</dbReference>
<keyword evidence="14" id="KW-0564">Palmitate</keyword>
<dbReference type="Gene3D" id="3.30.40.10">
    <property type="entry name" value="Zinc/RING finger domain, C3HC4 (zinc finger)"/>
    <property type="match status" value="1"/>
</dbReference>
<dbReference type="FunFam" id="3.30.40.10:FF:000134">
    <property type="entry name" value="Ring finger protein 11"/>
    <property type="match status" value="1"/>
</dbReference>
<evidence type="ECO:0000256" key="6">
    <source>
        <dbReference type="ARBA" id="ARBA00022553"/>
    </source>
</evidence>
<dbReference type="SUPFAM" id="SSF57850">
    <property type="entry name" value="RING/U-box"/>
    <property type="match status" value="1"/>
</dbReference>
<dbReference type="CDD" id="cd16468">
    <property type="entry name" value="RING-H2_RNF11"/>
    <property type="match status" value="1"/>
</dbReference>
<keyword evidence="5" id="KW-0963">Cytoplasm</keyword>
<evidence type="ECO:0000256" key="15">
    <source>
        <dbReference type="ARBA" id="ARBA00023242"/>
    </source>
</evidence>
<dbReference type="GO" id="GO:0008270">
    <property type="term" value="F:zinc ion binding"/>
    <property type="evidence" value="ECO:0007669"/>
    <property type="project" value="UniProtKB-KW"/>
</dbReference>
<comment type="function">
    <text evidence="17">Essential component of a ubiquitin-editing protein complex, comprising also TNFAIP3, ITCH and TAX1BP1, that ensures the transient nature of inflammatory signaling pathways. Promotes the association of TNFAIP3 to RIPK1 after TNF stimulation. TNFAIP3 deubiquitinates 'Lys-63' polyubiquitin chains on RIPK1 and catalyzes the formation of 'Lys-48'-polyubiquitin chains. This leads to RIPK1 proteasomal degradation and consequently termination of the TNF- or LPS-mediated activation of NF-kappa-B. Recruits STAMBP to the E3 ubiquitin-ligase SMURF2 for ubiquitination, leading to its degradation by the 26S proteasome.</text>
</comment>
<keyword evidence="6" id="KW-0597">Phosphoprotein</keyword>
<dbReference type="GO" id="GO:0006511">
    <property type="term" value="P:ubiquitin-dependent protein catabolic process"/>
    <property type="evidence" value="ECO:0007669"/>
    <property type="project" value="UniProtKB-ARBA"/>
</dbReference>
<keyword evidence="12" id="KW-0862">Zinc</keyword>
<evidence type="ECO:0000256" key="3">
    <source>
        <dbReference type="ARBA" id="ARBA00004412"/>
    </source>
</evidence>
<dbReference type="InterPro" id="IPR052804">
    <property type="entry name" value="UEC_component"/>
</dbReference>
<feature type="compositionally biased region" description="Pro residues" evidence="21">
    <location>
        <begin position="1"/>
        <end position="10"/>
    </location>
</feature>
<gene>
    <name evidence="23" type="primary">Rnf11</name>
    <name evidence="23" type="ORF">DICEXI_R02401</name>
</gene>